<accession>A0AAD9NFD8</accession>
<dbReference type="Proteomes" id="UP001208570">
    <property type="component" value="Unassembled WGS sequence"/>
</dbReference>
<dbReference type="EMBL" id="JAODUP010000054">
    <property type="protein sequence ID" value="KAK2165174.1"/>
    <property type="molecule type" value="Genomic_DNA"/>
</dbReference>
<keyword evidence="3" id="KW-1185">Reference proteome</keyword>
<evidence type="ECO:0000313" key="3">
    <source>
        <dbReference type="Proteomes" id="UP001208570"/>
    </source>
</evidence>
<protein>
    <submittedName>
        <fullName evidence="2">Uncharacterized protein</fullName>
    </submittedName>
</protein>
<feature type="compositionally biased region" description="Basic and acidic residues" evidence="1">
    <location>
        <begin position="1"/>
        <end position="10"/>
    </location>
</feature>
<feature type="compositionally biased region" description="Polar residues" evidence="1">
    <location>
        <begin position="11"/>
        <end position="21"/>
    </location>
</feature>
<dbReference type="PANTHER" id="PTHR47018">
    <property type="entry name" value="CXC DOMAIN-CONTAINING PROTEIN-RELATED"/>
    <property type="match status" value="1"/>
</dbReference>
<feature type="region of interest" description="Disordered" evidence="1">
    <location>
        <begin position="1"/>
        <end position="34"/>
    </location>
</feature>
<organism evidence="2 3">
    <name type="scientific">Paralvinella palmiformis</name>
    <dbReference type="NCBI Taxonomy" id="53620"/>
    <lineage>
        <taxon>Eukaryota</taxon>
        <taxon>Metazoa</taxon>
        <taxon>Spiralia</taxon>
        <taxon>Lophotrochozoa</taxon>
        <taxon>Annelida</taxon>
        <taxon>Polychaeta</taxon>
        <taxon>Sedentaria</taxon>
        <taxon>Canalipalpata</taxon>
        <taxon>Terebellida</taxon>
        <taxon>Terebelliformia</taxon>
        <taxon>Alvinellidae</taxon>
        <taxon>Paralvinella</taxon>
    </lineage>
</organism>
<evidence type="ECO:0000256" key="1">
    <source>
        <dbReference type="SAM" id="MobiDB-lite"/>
    </source>
</evidence>
<reference evidence="2" key="1">
    <citation type="journal article" date="2023" name="Mol. Biol. Evol.">
        <title>Third-Generation Sequencing Reveals the Adaptive Role of the Epigenome in Three Deep-Sea Polychaetes.</title>
        <authorList>
            <person name="Perez M."/>
            <person name="Aroh O."/>
            <person name="Sun Y."/>
            <person name="Lan Y."/>
            <person name="Juniper S.K."/>
            <person name="Young C.R."/>
            <person name="Angers B."/>
            <person name="Qian P.Y."/>
        </authorList>
    </citation>
    <scope>NUCLEOTIDE SEQUENCE</scope>
    <source>
        <strain evidence="2">P08H-3</strain>
    </source>
</reference>
<sequence>MPKVALEARQRNNGYSANSGDTPHGVPERSLSDGGRHIGRGCHDLWLPSFTAGVLMNGSNIEIHLTGNREVHRRKLFYLKVTTDRRSHYDVINFLQMAVSITLTGSRHVRPIVMGNRGYEMPKRSSYERLGRAYTTNDFDLFIYVLGEMCPIFFAGYRPNYARWVVRYYLNLVNMENSHPGIRHILQNDALSVKRSSRSFSRTPFDITLEQTVDADAASSLTGIAAFGRSESAK</sequence>
<gene>
    <name evidence="2" type="ORF">LSH36_54g10027</name>
</gene>
<comment type="caution">
    <text evidence="2">The sequence shown here is derived from an EMBL/GenBank/DDBJ whole genome shotgun (WGS) entry which is preliminary data.</text>
</comment>
<evidence type="ECO:0000313" key="2">
    <source>
        <dbReference type="EMBL" id="KAK2165174.1"/>
    </source>
</evidence>
<dbReference type="PANTHER" id="PTHR47018:SF3">
    <property type="entry name" value="MYCBP-ASSOCIATED PROTEIN"/>
    <property type="match status" value="1"/>
</dbReference>
<name>A0AAD9NFD8_9ANNE</name>
<proteinExistence type="predicted"/>
<dbReference type="AlphaFoldDB" id="A0AAD9NFD8"/>